<dbReference type="Proteomes" id="UP000730739">
    <property type="component" value="Unassembled WGS sequence"/>
</dbReference>
<protein>
    <submittedName>
        <fullName evidence="1">Uncharacterized protein</fullName>
    </submittedName>
</protein>
<keyword evidence="2" id="KW-1185">Reference proteome</keyword>
<dbReference type="EMBL" id="JAGILA010000004">
    <property type="protein sequence ID" value="MBP2237084.1"/>
    <property type="molecule type" value="Genomic_DNA"/>
</dbReference>
<comment type="caution">
    <text evidence="1">The sequence shown here is derived from an EMBL/GenBank/DDBJ whole genome shotgun (WGS) entry which is preliminary data.</text>
</comment>
<reference evidence="1 2" key="1">
    <citation type="submission" date="2021-03" db="EMBL/GenBank/DDBJ databases">
        <title>Genomic Encyclopedia of Type Strains, Phase IV (KMG-IV): sequencing the most valuable type-strain genomes for metagenomic binning, comparative biology and taxonomic classification.</title>
        <authorList>
            <person name="Goeker M."/>
        </authorList>
    </citation>
    <scope>NUCLEOTIDE SEQUENCE [LARGE SCALE GENOMIC DNA]</scope>
    <source>
        <strain evidence="1 2">DSM 13372</strain>
    </source>
</reference>
<proteinExistence type="predicted"/>
<name>A0ABS4R2H9_9HYPH</name>
<sequence length="74" mass="8250">MPDLDARHILVHRDGKADAVYREAYPDVALENQGKIKLDFMFVNSARTSVCEPANQSDQQIIATNVVAQNDVVH</sequence>
<evidence type="ECO:0000313" key="1">
    <source>
        <dbReference type="EMBL" id="MBP2237084.1"/>
    </source>
</evidence>
<accession>A0ABS4R2H9</accession>
<gene>
    <name evidence="1" type="ORF">J2Z31_003598</name>
</gene>
<evidence type="ECO:0000313" key="2">
    <source>
        <dbReference type="Proteomes" id="UP000730739"/>
    </source>
</evidence>
<organism evidence="1 2">
    <name type="scientific">Sinorhizobium kostiense</name>
    <dbReference type="NCBI Taxonomy" id="76747"/>
    <lineage>
        <taxon>Bacteria</taxon>
        <taxon>Pseudomonadati</taxon>
        <taxon>Pseudomonadota</taxon>
        <taxon>Alphaproteobacteria</taxon>
        <taxon>Hyphomicrobiales</taxon>
        <taxon>Rhizobiaceae</taxon>
        <taxon>Sinorhizobium/Ensifer group</taxon>
        <taxon>Sinorhizobium</taxon>
    </lineage>
</organism>